<dbReference type="InterPro" id="IPR007410">
    <property type="entry name" value="LpqE-like"/>
</dbReference>
<comment type="caution">
    <text evidence="2">The sequence shown here is derived from an EMBL/GenBank/DDBJ whole genome shotgun (WGS) entry which is preliminary data.</text>
</comment>
<dbReference type="Proteomes" id="UP000440304">
    <property type="component" value="Unassembled WGS sequence"/>
</dbReference>
<dbReference type="Pfam" id="PF04314">
    <property type="entry name" value="PCuAC"/>
    <property type="match status" value="1"/>
</dbReference>
<dbReference type="EMBL" id="WUML01000015">
    <property type="protein sequence ID" value="MXO01920.1"/>
    <property type="molecule type" value="Genomic_DNA"/>
</dbReference>
<proteinExistence type="predicted"/>
<accession>A0A6N8TL99</accession>
<dbReference type="PANTHER" id="PTHR36302:SF1">
    <property type="entry name" value="COPPER CHAPERONE PCU(A)C"/>
    <property type="match status" value="1"/>
</dbReference>
<evidence type="ECO:0000313" key="2">
    <source>
        <dbReference type="EMBL" id="MXO01920.1"/>
    </source>
</evidence>
<sequence>MRNLIASLLFLLPTATLAHEFKAGSLLIDHPKVIETPPGAKVAAGYLTVVNEGEADDRLVAIESTAIARIEMHSSQIVDGIASMKPMENGLALPAGKTVGLGEDGTHAMFMDLTRQIKEGEKIEAVLVFEKAGRVPVVFNVEKRSAQKNERHEHQQ</sequence>
<dbReference type="InterPro" id="IPR036182">
    <property type="entry name" value="PCuAC_sf"/>
</dbReference>
<dbReference type="SUPFAM" id="SSF110087">
    <property type="entry name" value="DR1885-like metal-binding protein"/>
    <property type="match status" value="1"/>
</dbReference>
<dbReference type="RefSeq" id="WP_160787242.1">
    <property type="nucleotide sequence ID" value="NZ_CP086613.1"/>
</dbReference>
<keyword evidence="1" id="KW-0732">Signal</keyword>
<organism evidence="2 3">
    <name type="scientific">Shinella zoogloeoides</name>
    <name type="common">Crabtreella saccharophila</name>
    <dbReference type="NCBI Taxonomy" id="352475"/>
    <lineage>
        <taxon>Bacteria</taxon>
        <taxon>Pseudomonadati</taxon>
        <taxon>Pseudomonadota</taxon>
        <taxon>Alphaproteobacteria</taxon>
        <taxon>Hyphomicrobiales</taxon>
        <taxon>Rhizobiaceae</taxon>
        <taxon>Shinella</taxon>
    </lineage>
</organism>
<feature type="signal peptide" evidence="1">
    <location>
        <begin position="1"/>
        <end position="18"/>
    </location>
</feature>
<protein>
    <submittedName>
        <fullName evidence="2">Copper chaperone PCu(A)C</fullName>
    </submittedName>
</protein>
<evidence type="ECO:0000313" key="3">
    <source>
        <dbReference type="Proteomes" id="UP000440304"/>
    </source>
</evidence>
<name>A0A6N8TL99_SHIZO</name>
<evidence type="ECO:0000256" key="1">
    <source>
        <dbReference type="SAM" id="SignalP"/>
    </source>
</evidence>
<dbReference type="Gene3D" id="2.60.40.1890">
    <property type="entry name" value="PCu(A)C copper chaperone"/>
    <property type="match status" value="1"/>
</dbReference>
<reference evidence="2 3" key="1">
    <citation type="submission" date="2019-12" db="EMBL/GenBank/DDBJ databases">
        <title>Shinella granuli gen. nov., sp. nov., and proposal of the reclassification of Zoogloea ramigera ATCC 19623 as Shinella zoogloeoides sp. nov.</title>
        <authorList>
            <person name="Gao J."/>
        </authorList>
    </citation>
    <scope>NUCLEOTIDE SEQUENCE [LARGE SCALE GENOMIC DNA]</scope>
    <source>
        <strain evidence="2 3">DSM 287</strain>
    </source>
</reference>
<feature type="chain" id="PRO_5026673455" evidence="1">
    <location>
        <begin position="19"/>
        <end position="156"/>
    </location>
</feature>
<dbReference type="OrthoDB" id="9796962at2"/>
<dbReference type="InterPro" id="IPR058248">
    <property type="entry name" value="Lxx211020-like"/>
</dbReference>
<dbReference type="AlphaFoldDB" id="A0A6N8TL99"/>
<dbReference type="PANTHER" id="PTHR36302">
    <property type="entry name" value="BLR7088 PROTEIN"/>
    <property type="match status" value="1"/>
</dbReference>
<gene>
    <name evidence="2" type="ORF">GR156_16490</name>
</gene>